<evidence type="ECO:0000256" key="4">
    <source>
        <dbReference type="ARBA" id="ARBA00023136"/>
    </source>
</evidence>
<dbReference type="PANTHER" id="PTHR23527">
    <property type="entry name" value="BLL3282 PROTEIN"/>
    <property type="match status" value="1"/>
</dbReference>
<evidence type="ECO:0000256" key="5">
    <source>
        <dbReference type="SAM" id="Phobius"/>
    </source>
</evidence>
<keyword evidence="8" id="KW-1185">Reference proteome</keyword>
<dbReference type="EMBL" id="BAAAID010000043">
    <property type="protein sequence ID" value="GAA0942586.1"/>
    <property type="molecule type" value="Genomic_DNA"/>
</dbReference>
<dbReference type="InterPro" id="IPR020846">
    <property type="entry name" value="MFS_dom"/>
</dbReference>
<dbReference type="Gene3D" id="1.20.1250.20">
    <property type="entry name" value="MFS general substrate transporter like domains"/>
    <property type="match status" value="2"/>
</dbReference>
<dbReference type="InterPro" id="IPR052952">
    <property type="entry name" value="MFS-Transporter"/>
</dbReference>
<feature type="transmembrane region" description="Helical" evidence="5">
    <location>
        <begin position="300"/>
        <end position="319"/>
    </location>
</feature>
<feature type="domain" description="Major facilitator superfamily (MFS) profile" evidence="6">
    <location>
        <begin position="21"/>
        <end position="411"/>
    </location>
</feature>
<proteinExistence type="predicted"/>
<feature type="transmembrane region" description="Helical" evidence="5">
    <location>
        <begin position="116"/>
        <end position="136"/>
    </location>
</feature>
<accession>A0ABN1QHW3</accession>
<feature type="transmembrane region" description="Helical" evidence="5">
    <location>
        <begin position="357"/>
        <end position="376"/>
    </location>
</feature>
<feature type="transmembrane region" description="Helical" evidence="5">
    <location>
        <begin position="234"/>
        <end position="256"/>
    </location>
</feature>
<feature type="transmembrane region" description="Helical" evidence="5">
    <location>
        <begin position="268"/>
        <end position="288"/>
    </location>
</feature>
<dbReference type="InterPro" id="IPR011701">
    <property type="entry name" value="MFS"/>
</dbReference>
<dbReference type="SUPFAM" id="SSF103473">
    <property type="entry name" value="MFS general substrate transporter"/>
    <property type="match status" value="1"/>
</dbReference>
<feature type="transmembrane region" description="Helical" evidence="5">
    <location>
        <begin position="382"/>
        <end position="402"/>
    </location>
</feature>
<reference evidence="7 8" key="1">
    <citation type="journal article" date="2019" name="Int. J. Syst. Evol. Microbiol.">
        <title>The Global Catalogue of Microorganisms (GCM) 10K type strain sequencing project: providing services to taxonomists for standard genome sequencing and annotation.</title>
        <authorList>
            <consortium name="The Broad Institute Genomics Platform"/>
            <consortium name="The Broad Institute Genome Sequencing Center for Infectious Disease"/>
            <person name="Wu L."/>
            <person name="Ma J."/>
        </authorList>
    </citation>
    <scope>NUCLEOTIDE SEQUENCE [LARGE SCALE GENOMIC DNA]</scope>
    <source>
        <strain evidence="7 8">JCM 11444</strain>
    </source>
</reference>
<protein>
    <submittedName>
        <fullName evidence="7">MFS transporter</fullName>
    </submittedName>
</protein>
<dbReference type="InterPro" id="IPR036259">
    <property type="entry name" value="MFS_trans_sf"/>
</dbReference>
<name>A0ABN1QHW3_9ACTN</name>
<gene>
    <name evidence="7" type="ORF">GCM10009575_059010</name>
</gene>
<evidence type="ECO:0000256" key="1">
    <source>
        <dbReference type="ARBA" id="ARBA00004651"/>
    </source>
</evidence>
<comment type="caution">
    <text evidence="7">The sequence shown here is derived from an EMBL/GenBank/DDBJ whole genome shotgun (WGS) entry which is preliminary data.</text>
</comment>
<feature type="transmembrane region" description="Helical" evidence="5">
    <location>
        <begin position="157"/>
        <end position="175"/>
    </location>
</feature>
<evidence type="ECO:0000256" key="2">
    <source>
        <dbReference type="ARBA" id="ARBA00022692"/>
    </source>
</evidence>
<dbReference type="PANTHER" id="PTHR23527:SF1">
    <property type="entry name" value="BLL3282 PROTEIN"/>
    <property type="match status" value="1"/>
</dbReference>
<organism evidence="7 8">
    <name type="scientific">Streptomyces rhizosphaericus</name>
    <dbReference type="NCBI Taxonomy" id="114699"/>
    <lineage>
        <taxon>Bacteria</taxon>
        <taxon>Bacillati</taxon>
        <taxon>Actinomycetota</taxon>
        <taxon>Actinomycetes</taxon>
        <taxon>Kitasatosporales</taxon>
        <taxon>Streptomycetaceae</taxon>
        <taxon>Streptomyces</taxon>
        <taxon>Streptomyces violaceusniger group</taxon>
    </lineage>
</organism>
<feature type="transmembrane region" description="Helical" evidence="5">
    <location>
        <begin position="181"/>
        <end position="201"/>
    </location>
</feature>
<feature type="transmembrane region" description="Helical" evidence="5">
    <location>
        <begin position="24"/>
        <end position="51"/>
    </location>
</feature>
<feature type="transmembrane region" description="Helical" evidence="5">
    <location>
        <begin position="325"/>
        <end position="345"/>
    </location>
</feature>
<comment type="subcellular location">
    <subcellularLocation>
        <location evidence="1">Cell membrane</location>
        <topology evidence="1">Multi-pass membrane protein</topology>
    </subcellularLocation>
</comment>
<evidence type="ECO:0000259" key="6">
    <source>
        <dbReference type="PROSITE" id="PS50850"/>
    </source>
</evidence>
<sequence>MTAQEVGEAAPAERAAHSAGSYKWVVLAVAVTALTSGSIVYSGVSVLLPFWKNTYHLSAATAALAATAIQAGPIASMLIIGRAIDRYGERWVVSLTMIAMGVTAFIAAAAGRNYPVLLLFILVMGAFYGSILPGGQRAITRWFEPGLRGMATGIRQAGLPIGASIAGAILPAVALHHGWTAAMIVQGAAGILGGVVFATFYRQTGDATTSAQKTPVHLRRLILGLVRDRAVRSLLIAGLALAAFQYVFSVQILIFLNDHLRIPIVTAGFMYSVAQAAGIAGRIGLAWISDRFWPGMRMRSLKWLLAFSTIPITALSALTPGSPRVLAYTLCTLLGLLSVGWYPLYLVQITDIAPQHAVASTISFAITLNQIIAATMPPLFGALVGATGYTVGWLFLVVILILTATQLHRTQAAPNPTASQTS</sequence>
<dbReference type="CDD" id="cd17475">
    <property type="entry name" value="MFS_MT3072_like"/>
    <property type="match status" value="1"/>
</dbReference>
<evidence type="ECO:0000313" key="7">
    <source>
        <dbReference type="EMBL" id="GAA0942586.1"/>
    </source>
</evidence>
<evidence type="ECO:0000256" key="3">
    <source>
        <dbReference type="ARBA" id="ARBA00022989"/>
    </source>
</evidence>
<keyword evidence="3 5" id="KW-1133">Transmembrane helix</keyword>
<feature type="transmembrane region" description="Helical" evidence="5">
    <location>
        <begin position="57"/>
        <end position="79"/>
    </location>
</feature>
<evidence type="ECO:0000313" key="8">
    <source>
        <dbReference type="Proteomes" id="UP001500418"/>
    </source>
</evidence>
<keyword evidence="4 5" id="KW-0472">Membrane</keyword>
<dbReference type="Pfam" id="PF07690">
    <property type="entry name" value="MFS_1"/>
    <property type="match status" value="1"/>
</dbReference>
<dbReference type="PROSITE" id="PS50850">
    <property type="entry name" value="MFS"/>
    <property type="match status" value="1"/>
</dbReference>
<keyword evidence="2 5" id="KW-0812">Transmembrane</keyword>
<dbReference type="Proteomes" id="UP001500418">
    <property type="component" value="Unassembled WGS sequence"/>
</dbReference>
<feature type="transmembrane region" description="Helical" evidence="5">
    <location>
        <begin position="91"/>
        <end position="110"/>
    </location>
</feature>